<dbReference type="EMBL" id="AWWV01012601">
    <property type="protein sequence ID" value="OMO65729.1"/>
    <property type="molecule type" value="Genomic_DNA"/>
</dbReference>
<dbReference type="GO" id="GO:0099402">
    <property type="term" value="P:plant organ development"/>
    <property type="evidence" value="ECO:0007669"/>
    <property type="project" value="UniProtKB-ARBA"/>
</dbReference>
<evidence type="ECO:0000256" key="2">
    <source>
        <dbReference type="ARBA" id="ARBA00008626"/>
    </source>
</evidence>
<feature type="domain" description="NAC" evidence="8">
    <location>
        <begin position="20"/>
        <end position="174"/>
    </location>
</feature>
<accession>A0A1R3H5Y3</accession>
<evidence type="ECO:0000256" key="4">
    <source>
        <dbReference type="ARBA" id="ARBA00023125"/>
    </source>
</evidence>
<evidence type="ECO:0000256" key="3">
    <source>
        <dbReference type="ARBA" id="ARBA00023015"/>
    </source>
</evidence>
<dbReference type="InterPro" id="IPR005345">
    <property type="entry name" value="PHF5"/>
</dbReference>
<dbReference type="FunFam" id="2.170.150.80:FF:000007">
    <property type="entry name" value="NAC domain-containing protein 35"/>
    <property type="match status" value="1"/>
</dbReference>
<dbReference type="Gene3D" id="2.170.150.80">
    <property type="entry name" value="NAC domain"/>
    <property type="match status" value="1"/>
</dbReference>
<evidence type="ECO:0000256" key="1">
    <source>
        <dbReference type="ARBA" id="ARBA00004123"/>
    </source>
</evidence>
<comment type="subcellular location">
    <subcellularLocation>
        <location evidence="1">Nucleus</location>
    </subcellularLocation>
</comment>
<keyword evidence="3" id="KW-0805">Transcription regulation</keyword>
<dbReference type="PANTHER" id="PTHR31744:SF82">
    <property type="entry name" value="NAC (NO APICAL MERISTEM) DOMAIN TRANSCRIPTIONAL REGULATOR SUPERFAMILY PROTEIN"/>
    <property type="match status" value="1"/>
</dbReference>
<keyword evidence="5" id="KW-0804">Transcription</keyword>
<dbReference type="SUPFAM" id="SSF101941">
    <property type="entry name" value="NAC domain"/>
    <property type="match status" value="1"/>
</dbReference>
<name>A0A1R3H5Y3_COCAP</name>
<dbReference type="GO" id="GO:0000398">
    <property type="term" value="P:mRNA splicing, via spliceosome"/>
    <property type="evidence" value="ECO:0007669"/>
    <property type="project" value="InterPro"/>
</dbReference>
<dbReference type="InterPro" id="IPR003441">
    <property type="entry name" value="NAC-dom"/>
</dbReference>
<evidence type="ECO:0000259" key="8">
    <source>
        <dbReference type="PROSITE" id="PS51005"/>
    </source>
</evidence>
<dbReference type="InterPro" id="IPR036093">
    <property type="entry name" value="NAC_dom_sf"/>
</dbReference>
<protein>
    <submittedName>
        <fullName evidence="9">No apical meristem (NAM) protein</fullName>
    </submittedName>
</protein>
<dbReference type="AlphaFoldDB" id="A0A1R3H5Y3"/>
<evidence type="ECO:0000256" key="7">
    <source>
        <dbReference type="SAM" id="MobiDB-lite"/>
    </source>
</evidence>
<comment type="caution">
    <text evidence="9">The sequence shown here is derived from an EMBL/GenBank/DDBJ whole genome shotgun (WGS) entry which is preliminary data.</text>
</comment>
<evidence type="ECO:0000256" key="5">
    <source>
        <dbReference type="ARBA" id="ARBA00023163"/>
    </source>
</evidence>
<dbReference type="Gramene" id="OMO65729">
    <property type="protein sequence ID" value="OMO65729"/>
    <property type="gene ID" value="CCACVL1_21408"/>
</dbReference>
<dbReference type="Proteomes" id="UP000188268">
    <property type="component" value="Unassembled WGS sequence"/>
</dbReference>
<dbReference type="GO" id="GO:0005634">
    <property type="term" value="C:nucleus"/>
    <property type="evidence" value="ECO:0007669"/>
    <property type="project" value="UniProtKB-SubCell"/>
</dbReference>
<evidence type="ECO:0000313" key="10">
    <source>
        <dbReference type="Proteomes" id="UP000188268"/>
    </source>
</evidence>
<evidence type="ECO:0000256" key="6">
    <source>
        <dbReference type="ARBA" id="ARBA00023242"/>
    </source>
</evidence>
<proteinExistence type="inferred from homology"/>
<sequence length="399" mass="45974">MNQLHGQDYGRAKMDEDDVPLPGFRFHPTDEELLSFYLQRKVNKKPIKIKLIEEIDIYKYDPWDLPKPSMEGESESYFYCKRGRKYKNSIRPNRVTGSGFWKATGIDKPVYSRGGDGHECIGLKKTLVYYRGSAGKGTKTDWMMHEFRLPSHEDNPKFPIQEAEVWTICRIFKRNVSHKKYIMPNSTNYKTRSQSKNDDEIYISFGAPILQHHDDNYEKQVIVNHDQINGMMRSQYWHAAAADELSPIARPQPTTTDHQPPLIGPSSSTFSSNPENDFLTYANWEELRSVVEYSLHDPFDLLGGEAEELVDQENGQAQSGLDHVQESNSTLVRICEQCNYGSLQGRCVVCGGVGISEAYYCKECTQLEKDRDGCPRIINLGSSRKDLYYERKKYGFKKR</sequence>
<keyword evidence="4" id="KW-0238">DNA-binding</keyword>
<dbReference type="GO" id="GO:0003677">
    <property type="term" value="F:DNA binding"/>
    <property type="evidence" value="ECO:0007669"/>
    <property type="project" value="UniProtKB-KW"/>
</dbReference>
<organism evidence="9 10">
    <name type="scientific">Corchorus capsularis</name>
    <name type="common">Jute</name>
    <dbReference type="NCBI Taxonomy" id="210143"/>
    <lineage>
        <taxon>Eukaryota</taxon>
        <taxon>Viridiplantae</taxon>
        <taxon>Streptophyta</taxon>
        <taxon>Embryophyta</taxon>
        <taxon>Tracheophyta</taxon>
        <taxon>Spermatophyta</taxon>
        <taxon>Magnoliopsida</taxon>
        <taxon>eudicotyledons</taxon>
        <taxon>Gunneridae</taxon>
        <taxon>Pentapetalae</taxon>
        <taxon>rosids</taxon>
        <taxon>malvids</taxon>
        <taxon>Malvales</taxon>
        <taxon>Malvaceae</taxon>
        <taxon>Grewioideae</taxon>
        <taxon>Apeibeae</taxon>
        <taxon>Corchorus</taxon>
    </lineage>
</organism>
<dbReference type="STRING" id="210143.A0A1R3H5Y3"/>
<dbReference type="Pfam" id="PF03660">
    <property type="entry name" value="PHF5"/>
    <property type="match status" value="1"/>
</dbReference>
<dbReference type="Pfam" id="PF02365">
    <property type="entry name" value="NAM"/>
    <property type="match status" value="1"/>
</dbReference>
<reference evidence="9 10" key="1">
    <citation type="submission" date="2013-09" db="EMBL/GenBank/DDBJ databases">
        <title>Corchorus capsularis genome sequencing.</title>
        <authorList>
            <person name="Alam M."/>
            <person name="Haque M.S."/>
            <person name="Islam M.S."/>
            <person name="Emdad E.M."/>
            <person name="Islam M.M."/>
            <person name="Ahmed B."/>
            <person name="Halim A."/>
            <person name="Hossen Q.M.M."/>
            <person name="Hossain M.Z."/>
            <person name="Ahmed R."/>
            <person name="Khan M.M."/>
            <person name="Islam R."/>
            <person name="Rashid M.M."/>
            <person name="Khan S.A."/>
            <person name="Rahman M.S."/>
            <person name="Alam M."/>
        </authorList>
    </citation>
    <scope>NUCLEOTIDE SEQUENCE [LARGE SCALE GENOMIC DNA]</scope>
    <source>
        <strain evidence="10">cv. CVL-1</strain>
        <tissue evidence="9">Whole seedling</tissue>
    </source>
</reference>
<dbReference type="OrthoDB" id="1883668at2759"/>
<comment type="similarity">
    <text evidence="2">Belongs to the PHF5 family.</text>
</comment>
<gene>
    <name evidence="9" type="ORF">CCACVL1_21408</name>
</gene>
<keyword evidence="10" id="KW-1185">Reference proteome</keyword>
<dbReference type="PANTHER" id="PTHR31744">
    <property type="entry name" value="PROTEIN CUP-SHAPED COTYLEDON 2-RELATED"/>
    <property type="match status" value="1"/>
</dbReference>
<dbReference type="PROSITE" id="PS51005">
    <property type="entry name" value="NAC"/>
    <property type="match status" value="1"/>
</dbReference>
<keyword evidence="6" id="KW-0539">Nucleus</keyword>
<feature type="region of interest" description="Disordered" evidence="7">
    <location>
        <begin position="251"/>
        <end position="271"/>
    </location>
</feature>
<dbReference type="GO" id="GO:0006355">
    <property type="term" value="P:regulation of DNA-templated transcription"/>
    <property type="evidence" value="ECO:0007669"/>
    <property type="project" value="InterPro"/>
</dbReference>
<dbReference type="OMA" id="CHENYIS"/>
<evidence type="ECO:0000313" key="9">
    <source>
        <dbReference type="EMBL" id="OMO65729.1"/>
    </source>
</evidence>